<comment type="caution">
    <text evidence="1">The sequence shown here is derived from an EMBL/GenBank/DDBJ whole genome shotgun (WGS) entry which is preliminary data.</text>
</comment>
<reference evidence="1 2" key="1">
    <citation type="submission" date="2023-11" db="EMBL/GenBank/DDBJ databases">
        <title>Halocaridina rubra genome assembly.</title>
        <authorList>
            <person name="Smith C."/>
        </authorList>
    </citation>
    <scope>NUCLEOTIDE SEQUENCE [LARGE SCALE GENOMIC DNA]</scope>
    <source>
        <strain evidence="1">EP-1</strain>
        <tissue evidence="1">Whole</tissue>
    </source>
</reference>
<organism evidence="1 2">
    <name type="scientific">Halocaridina rubra</name>
    <name type="common">Hawaiian red shrimp</name>
    <dbReference type="NCBI Taxonomy" id="373956"/>
    <lineage>
        <taxon>Eukaryota</taxon>
        <taxon>Metazoa</taxon>
        <taxon>Ecdysozoa</taxon>
        <taxon>Arthropoda</taxon>
        <taxon>Crustacea</taxon>
        <taxon>Multicrustacea</taxon>
        <taxon>Malacostraca</taxon>
        <taxon>Eumalacostraca</taxon>
        <taxon>Eucarida</taxon>
        <taxon>Decapoda</taxon>
        <taxon>Pleocyemata</taxon>
        <taxon>Caridea</taxon>
        <taxon>Atyoidea</taxon>
        <taxon>Atyidae</taxon>
        <taxon>Halocaridina</taxon>
    </lineage>
</organism>
<sequence>SLLWPRNCRAYALFVASIKTGRPSTDLLSTGASQNHHRSGLVICDSQSALCALSSPKSETLNLINRILRQLSTVSEHSLVHFLWIISRIGILVNDTFGLLAKTACGLPLPAADPSPDSLSLYKQKIRAAAHLPILHHRYTERPLSVTIQHFNHFLAPTYTVVVVSWLGDNMCGRWVGQGMCCIVHRVSCVTHLMLTIFGITAWSAPQ</sequence>
<dbReference type="EMBL" id="JAXCGZ010007739">
    <property type="protein sequence ID" value="KAK7078612.1"/>
    <property type="molecule type" value="Genomic_DNA"/>
</dbReference>
<evidence type="ECO:0000313" key="1">
    <source>
        <dbReference type="EMBL" id="KAK7078612.1"/>
    </source>
</evidence>
<evidence type="ECO:0000313" key="2">
    <source>
        <dbReference type="Proteomes" id="UP001381693"/>
    </source>
</evidence>
<accession>A0AAN8X6F5</accession>
<dbReference type="Proteomes" id="UP001381693">
    <property type="component" value="Unassembled WGS sequence"/>
</dbReference>
<keyword evidence="2" id="KW-1185">Reference proteome</keyword>
<proteinExistence type="predicted"/>
<feature type="non-terminal residue" evidence="1">
    <location>
        <position position="1"/>
    </location>
</feature>
<dbReference type="AlphaFoldDB" id="A0AAN8X6F5"/>
<gene>
    <name evidence="1" type="ORF">SK128_024549</name>
</gene>
<name>A0AAN8X6F5_HALRR</name>
<protein>
    <submittedName>
        <fullName evidence="1">Uncharacterized protein</fullName>
    </submittedName>
</protein>